<comment type="similarity">
    <text evidence="2">Belongs to the major facilitator superfamily. Monocarboxylate porter (TC 2.A.1.13) family.</text>
</comment>
<accession>A0A4S4KJT3</accession>
<keyword evidence="3" id="KW-1133">Transmembrane helix</keyword>
<comment type="caution">
    <text evidence="5">The sequence shown here is derived from an EMBL/GenBank/DDBJ whole genome shotgun (WGS) entry which is preliminary data.</text>
</comment>
<feature type="transmembrane region" description="Helical" evidence="3">
    <location>
        <begin position="246"/>
        <end position="266"/>
    </location>
</feature>
<feature type="transmembrane region" description="Helical" evidence="3">
    <location>
        <begin position="43"/>
        <end position="64"/>
    </location>
</feature>
<feature type="transmembrane region" description="Helical" evidence="3">
    <location>
        <begin position="405"/>
        <end position="426"/>
    </location>
</feature>
<name>A0A4S4KJT3_9APHY</name>
<dbReference type="EMBL" id="SGPJ01000133">
    <property type="protein sequence ID" value="THG98150.1"/>
    <property type="molecule type" value="Genomic_DNA"/>
</dbReference>
<sequence length="440" mass="48198">MSDEEKMHEQGTLTRTMSKETSVDVVVSDSPAAIQYPEGGLRAWLTVLGGFMVMFCTFGAVQAFGVYQDYYTRISLNDHPPSDASWIGSLQTFLLFAVGWPAGSLYDNGYFHWLLGCGSIIYLFSLFMLSLVQPHHYYQNILAQGLGIGLGMGLIFLPSLSLASHYFKARRTAAMGLMLSGSSIGGVIYPIMQNHIFAGPGGFPWGVRAAGFTCLFMLICANLVMKPRLPNKRQQKNPYVVNTWSIFTDVPYLFCIFGSFFSFWGLFVPFFYLQLFATKHGVPSSLAIYAISILNAAGLFGRTIPNILADHWGPFNVMIPVTAISGCLIFAMFGATNEIGLVLFAIVYGFFSGGFVSIIAPASATFSKDVGEVGTRIGIMCFVSGFALLTGNPIAGVLLDPPNYVWRRPIIFAGVTVLFGSFLLTVSRHMQAKRKNTSRL</sequence>
<organism evidence="5 6">
    <name type="scientific">Hermanssonia centrifuga</name>
    <dbReference type="NCBI Taxonomy" id="98765"/>
    <lineage>
        <taxon>Eukaryota</taxon>
        <taxon>Fungi</taxon>
        <taxon>Dikarya</taxon>
        <taxon>Basidiomycota</taxon>
        <taxon>Agaricomycotina</taxon>
        <taxon>Agaricomycetes</taxon>
        <taxon>Polyporales</taxon>
        <taxon>Meruliaceae</taxon>
        <taxon>Hermanssonia</taxon>
    </lineage>
</organism>
<keyword evidence="3" id="KW-0472">Membrane</keyword>
<evidence type="ECO:0000259" key="4">
    <source>
        <dbReference type="PROSITE" id="PS50850"/>
    </source>
</evidence>
<evidence type="ECO:0000313" key="6">
    <source>
        <dbReference type="Proteomes" id="UP000309038"/>
    </source>
</evidence>
<dbReference type="AlphaFoldDB" id="A0A4S4KJT3"/>
<dbReference type="PANTHER" id="PTHR11360">
    <property type="entry name" value="MONOCARBOXYLATE TRANSPORTER"/>
    <property type="match status" value="1"/>
</dbReference>
<comment type="subcellular location">
    <subcellularLocation>
        <location evidence="1">Membrane</location>
        <topology evidence="1">Multi-pass membrane protein</topology>
    </subcellularLocation>
</comment>
<gene>
    <name evidence="5" type="ORF">EW026_g4001</name>
</gene>
<protein>
    <recommendedName>
        <fullName evidence="4">Major facilitator superfamily (MFS) profile domain-containing protein</fullName>
    </recommendedName>
</protein>
<proteinExistence type="inferred from homology"/>
<keyword evidence="6" id="KW-1185">Reference proteome</keyword>
<dbReference type="InterPro" id="IPR036259">
    <property type="entry name" value="MFS_trans_sf"/>
</dbReference>
<feature type="transmembrane region" description="Helical" evidence="3">
    <location>
        <begin position="203"/>
        <end position="225"/>
    </location>
</feature>
<feature type="transmembrane region" description="Helical" evidence="3">
    <location>
        <begin position="84"/>
        <end position="103"/>
    </location>
</feature>
<dbReference type="InterPro" id="IPR011701">
    <property type="entry name" value="MFS"/>
</dbReference>
<keyword evidence="3" id="KW-0812">Transmembrane</keyword>
<feature type="transmembrane region" description="Helical" evidence="3">
    <location>
        <begin position="317"/>
        <end position="335"/>
    </location>
</feature>
<dbReference type="GO" id="GO:0022857">
    <property type="term" value="F:transmembrane transporter activity"/>
    <property type="evidence" value="ECO:0007669"/>
    <property type="project" value="InterPro"/>
</dbReference>
<feature type="transmembrane region" description="Helical" evidence="3">
    <location>
        <begin position="141"/>
        <end position="160"/>
    </location>
</feature>
<dbReference type="InterPro" id="IPR050327">
    <property type="entry name" value="Proton-linked_MCT"/>
</dbReference>
<dbReference type="Pfam" id="PF07690">
    <property type="entry name" value="MFS_1"/>
    <property type="match status" value="1"/>
</dbReference>
<dbReference type="PANTHER" id="PTHR11360:SF234">
    <property type="entry name" value="MFS-TYPE TRANSPORTER DBAD-RELATED"/>
    <property type="match status" value="1"/>
</dbReference>
<feature type="transmembrane region" description="Helical" evidence="3">
    <location>
        <begin position="341"/>
        <end position="365"/>
    </location>
</feature>
<feature type="transmembrane region" description="Helical" evidence="3">
    <location>
        <begin position="110"/>
        <end position="129"/>
    </location>
</feature>
<dbReference type="InterPro" id="IPR020846">
    <property type="entry name" value="MFS_dom"/>
</dbReference>
<feature type="transmembrane region" description="Helical" evidence="3">
    <location>
        <begin position="286"/>
        <end position="305"/>
    </location>
</feature>
<evidence type="ECO:0000313" key="5">
    <source>
        <dbReference type="EMBL" id="THG98150.1"/>
    </source>
</evidence>
<feature type="domain" description="Major facilitator superfamily (MFS) profile" evidence="4">
    <location>
        <begin position="251"/>
        <end position="440"/>
    </location>
</feature>
<reference evidence="5 6" key="1">
    <citation type="submission" date="2019-02" db="EMBL/GenBank/DDBJ databases">
        <title>Genome sequencing of the rare red list fungi Phlebia centrifuga.</title>
        <authorList>
            <person name="Buettner E."/>
            <person name="Kellner H."/>
        </authorList>
    </citation>
    <scope>NUCLEOTIDE SEQUENCE [LARGE SCALE GENOMIC DNA]</scope>
    <source>
        <strain evidence="5 6">DSM 108282</strain>
    </source>
</reference>
<dbReference type="GO" id="GO:0016020">
    <property type="term" value="C:membrane"/>
    <property type="evidence" value="ECO:0007669"/>
    <property type="project" value="UniProtKB-SubCell"/>
</dbReference>
<feature type="transmembrane region" description="Helical" evidence="3">
    <location>
        <begin position="377"/>
        <end position="399"/>
    </location>
</feature>
<evidence type="ECO:0000256" key="3">
    <source>
        <dbReference type="SAM" id="Phobius"/>
    </source>
</evidence>
<feature type="transmembrane region" description="Helical" evidence="3">
    <location>
        <begin position="172"/>
        <end position="191"/>
    </location>
</feature>
<dbReference type="Proteomes" id="UP000309038">
    <property type="component" value="Unassembled WGS sequence"/>
</dbReference>
<evidence type="ECO:0000256" key="2">
    <source>
        <dbReference type="ARBA" id="ARBA00006727"/>
    </source>
</evidence>
<dbReference type="Gene3D" id="1.20.1250.20">
    <property type="entry name" value="MFS general substrate transporter like domains"/>
    <property type="match status" value="2"/>
</dbReference>
<evidence type="ECO:0000256" key="1">
    <source>
        <dbReference type="ARBA" id="ARBA00004141"/>
    </source>
</evidence>
<dbReference type="SUPFAM" id="SSF103473">
    <property type="entry name" value="MFS general substrate transporter"/>
    <property type="match status" value="1"/>
</dbReference>
<dbReference type="PROSITE" id="PS50850">
    <property type="entry name" value="MFS"/>
    <property type="match status" value="1"/>
</dbReference>